<evidence type="ECO:0000256" key="11">
    <source>
        <dbReference type="PROSITE-ProRule" id="PRU10141"/>
    </source>
</evidence>
<organism evidence="15 16">
    <name type="scientific">Blepharisma stoltei</name>
    <dbReference type="NCBI Taxonomy" id="1481888"/>
    <lineage>
        <taxon>Eukaryota</taxon>
        <taxon>Sar</taxon>
        <taxon>Alveolata</taxon>
        <taxon>Ciliophora</taxon>
        <taxon>Postciliodesmatophora</taxon>
        <taxon>Heterotrichea</taxon>
        <taxon>Heterotrichida</taxon>
        <taxon>Blepharismidae</taxon>
        <taxon>Blepharisma</taxon>
    </lineage>
</organism>
<dbReference type="GO" id="GO:0004694">
    <property type="term" value="F:eukaryotic translation initiation factor 2alpha kinase activity"/>
    <property type="evidence" value="ECO:0007669"/>
    <property type="project" value="TreeGrafter"/>
</dbReference>
<evidence type="ECO:0000256" key="6">
    <source>
        <dbReference type="ARBA" id="ARBA00022840"/>
    </source>
</evidence>
<dbReference type="GO" id="GO:0005737">
    <property type="term" value="C:cytoplasm"/>
    <property type="evidence" value="ECO:0007669"/>
    <property type="project" value="TreeGrafter"/>
</dbReference>
<dbReference type="Pfam" id="PF00069">
    <property type="entry name" value="Pkinase"/>
    <property type="match status" value="1"/>
</dbReference>
<evidence type="ECO:0000259" key="14">
    <source>
        <dbReference type="PROSITE" id="PS50011"/>
    </source>
</evidence>
<dbReference type="AlphaFoldDB" id="A0AAU9JY77"/>
<accession>A0AAU9JY77</accession>
<gene>
    <name evidence="15" type="ORF">BSTOLATCC_MIC49895</name>
</gene>
<dbReference type="EC" id="2.7.11.1" evidence="1"/>
<dbReference type="SMART" id="SM00220">
    <property type="entry name" value="S_TKc"/>
    <property type="match status" value="1"/>
</dbReference>
<evidence type="ECO:0000256" key="2">
    <source>
        <dbReference type="ARBA" id="ARBA00022527"/>
    </source>
</evidence>
<dbReference type="EMBL" id="CAJZBQ010000049">
    <property type="protein sequence ID" value="CAG9329855.1"/>
    <property type="molecule type" value="Genomic_DNA"/>
</dbReference>
<evidence type="ECO:0000256" key="1">
    <source>
        <dbReference type="ARBA" id="ARBA00012513"/>
    </source>
</evidence>
<evidence type="ECO:0000256" key="12">
    <source>
        <dbReference type="SAM" id="MobiDB-lite"/>
    </source>
</evidence>
<dbReference type="InterPro" id="IPR000719">
    <property type="entry name" value="Prot_kinase_dom"/>
</dbReference>
<dbReference type="GO" id="GO:0005524">
    <property type="term" value="F:ATP binding"/>
    <property type="evidence" value="ECO:0007669"/>
    <property type="project" value="UniProtKB-UniRule"/>
</dbReference>
<dbReference type="CDD" id="cd13996">
    <property type="entry name" value="STKc_EIF2AK"/>
    <property type="match status" value="1"/>
</dbReference>
<keyword evidence="2" id="KW-0723">Serine/threonine-protein kinase</keyword>
<keyword evidence="16" id="KW-1185">Reference proteome</keyword>
<dbReference type="PROSITE" id="PS00108">
    <property type="entry name" value="PROTEIN_KINASE_ST"/>
    <property type="match status" value="1"/>
</dbReference>
<dbReference type="InterPro" id="IPR011009">
    <property type="entry name" value="Kinase-like_dom_sf"/>
</dbReference>
<dbReference type="Gene3D" id="3.30.200.20">
    <property type="entry name" value="Phosphorylase Kinase, domain 1"/>
    <property type="match status" value="1"/>
</dbReference>
<feature type="compositionally biased region" description="Basic and acidic residues" evidence="12">
    <location>
        <begin position="329"/>
        <end position="345"/>
    </location>
</feature>
<evidence type="ECO:0000313" key="15">
    <source>
        <dbReference type="EMBL" id="CAG9329855.1"/>
    </source>
</evidence>
<keyword evidence="13" id="KW-0732">Signal</keyword>
<keyword evidence="5" id="KW-0418">Kinase</keyword>
<dbReference type="GO" id="GO:0017148">
    <property type="term" value="P:negative regulation of translation"/>
    <property type="evidence" value="ECO:0007669"/>
    <property type="project" value="UniProtKB-KW"/>
</dbReference>
<dbReference type="InterPro" id="IPR050339">
    <property type="entry name" value="CC_SR_Kinase"/>
</dbReference>
<dbReference type="InterPro" id="IPR017441">
    <property type="entry name" value="Protein_kinase_ATP_BS"/>
</dbReference>
<feature type="binding site" evidence="11">
    <location>
        <position position="424"/>
    </location>
    <ligand>
        <name>ATP</name>
        <dbReference type="ChEBI" id="CHEBI:30616"/>
    </ligand>
</feature>
<dbReference type="SUPFAM" id="SSF56112">
    <property type="entry name" value="Protein kinase-like (PK-like)"/>
    <property type="match status" value="1"/>
</dbReference>
<dbReference type="PANTHER" id="PTHR11042">
    <property type="entry name" value="EUKARYOTIC TRANSLATION INITIATION FACTOR 2-ALPHA KINASE EIF2-ALPHA KINASE -RELATED"/>
    <property type="match status" value="1"/>
</dbReference>
<feature type="domain" description="Protein kinase" evidence="14">
    <location>
        <begin position="395"/>
        <end position="708"/>
    </location>
</feature>
<dbReference type="InterPro" id="IPR008271">
    <property type="entry name" value="Ser/Thr_kinase_AS"/>
</dbReference>
<evidence type="ECO:0000313" key="16">
    <source>
        <dbReference type="Proteomes" id="UP001162131"/>
    </source>
</evidence>
<keyword evidence="3" id="KW-0808">Transferase</keyword>
<evidence type="ECO:0000256" key="5">
    <source>
        <dbReference type="ARBA" id="ARBA00022777"/>
    </source>
</evidence>
<dbReference type="Gene3D" id="1.10.510.10">
    <property type="entry name" value="Transferase(Phosphotransferase) domain 1"/>
    <property type="match status" value="1"/>
</dbReference>
<comment type="catalytic activity">
    <reaction evidence="10">
        <text>L-seryl-[protein] + ATP = O-phospho-L-seryl-[protein] + ADP + H(+)</text>
        <dbReference type="Rhea" id="RHEA:17989"/>
        <dbReference type="Rhea" id="RHEA-COMP:9863"/>
        <dbReference type="Rhea" id="RHEA-COMP:11604"/>
        <dbReference type="ChEBI" id="CHEBI:15378"/>
        <dbReference type="ChEBI" id="CHEBI:29999"/>
        <dbReference type="ChEBI" id="CHEBI:30616"/>
        <dbReference type="ChEBI" id="CHEBI:83421"/>
        <dbReference type="ChEBI" id="CHEBI:456216"/>
        <dbReference type="EC" id="2.7.11.1"/>
    </reaction>
    <physiologicalReaction direction="left-to-right" evidence="10">
        <dbReference type="Rhea" id="RHEA:17990"/>
    </physiologicalReaction>
</comment>
<dbReference type="PANTHER" id="PTHR11042:SF160">
    <property type="entry name" value="EUKARYOTIC TRANSLATION INITIATION FACTOR 2-ALPHA KINASE 1"/>
    <property type="match status" value="1"/>
</dbReference>
<keyword evidence="4 11" id="KW-0547">Nucleotide-binding</keyword>
<evidence type="ECO:0000256" key="10">
    <source>
        <dbReference type="ARBA" id="ARBA00048977"/>
    </source>
</evidence>
<dbReference type="PROSITE" id="PS50011">
    <property type="entry name" value="PROTEIN_KINASE_DOM"/>
    <property type="match status" value="1"/>
</dbReference>
<name>A0AAU9JY77_9CILI</name>
<feature type="chain" id="PRO_5043549583" description="non-specific serine/threonine protein kinase" evidence="13">
    <location>
        <begin position="17"/>
        <end position="715"/>
    </location>
</feature>
<keyword evidence="7" id="KW-0652">Protein synthesis inhibitor</keyword>
<feature type="region of interest" description="Disordered" evidence="12">
    <location>
        <begin position="329"/>
        <end position="375"/>
    </location>
</feature>
<evidence type="ECO:0000256" key="9">
    <source>
        <dbReference type="ARBA" id="ARBA00048659"/>
    </source>
</evidence>
<dbReference type="PROSITE" id="PS00107">
    <property type="entry name" value="PROTEIN_KINASE_ATP"/>
    <property type="match status" value="1"/>
</dbReference>
<dbReference type="GO" id="GO:0005634">
    <property type="term" value="C:nucleus"/>
    <property type="evidence" value="ECO:0007669"/>
    <property type="project" value="TreeGrafter"/>
</dbReference>
<evidence type="ECO:0000256" key="3">
    <source>
        <dbReference type="ARBA" id="ARBA00022679"/>
    </source>
</evidence>
<proteinExistence type="inferred from homology"/>
<comment type="caution">
    <text evidence="15">The sequence shown here is derived from an EMBL/GenBank/DDBJ whole genome shotgun (WGS) entry which is preliminary data.</text>
</comment>
<evidence type="ECO:0000256" key="8">
    <source>
        <dbReference type="ARBA" id="ARBA00037982"/>
    </source>
</evidence>
<evidence type="ECO:0000256" key="7">
    <source>
        <dbReference type="ARBA" id="ARBA00023193"/>
    </source>
</evidence>
<evidence type="ECO:0000256" key="13">
    <source>
        <dbReference type="SAM" id="SignalP"/>
    </source>
</evidence>
<comment type="catalytic activity">
    <reaction evidence="9">
        <text>L-threonyl-[protein] + ATP = O-phospho-L-threonyl-[protein] + ADP + H(+)</text>
        <dbReference type="Rhea" id="RHEA:46608"/>
        <dbReference type="Rhea" id="RHEA-COMP:11060"/>
        <dbReference type="Rhea" id="RHEA-COMP:11605"/>
        <dbReference type="ChEBI" id="CHEBI:15378"/>
        <dbReference type="ChEBI" id="CHEBI:30013"/>
        <dbReference type="ChEBI" id="CHEBI:30616"/>
        <dbReference type="ChEBI" id="CHEBI:61977"/>
        <dbReference type="ChEBI" id="CHEBI:456216"/>
        <dbReference type="EC" id="2.7.11.1"/>
    </reaction>
    <physiologicalReaction direction="left-to-right" evidence="9">
        <dbReference type="Rhea" id="RHEA:46609"/>
    </physiologicalReaction>
</comment>
<reference evidence="15" key="1">
    <citation type="submission" date="2021-09" db="EMBL/GenBank/DDBJ databases">
        <authorList>
            <consortium name="AG Swart"/>
            <person name="Singh M."/>
            <person name="Singh A."/>
            <person name="Seah K."/>
            <person name="Emmerich C."/>
        </authorList>
    </citation>
    <scope>NUCLEOTIDE SEQUENCE</scope>
    <source>
        <strain evidence="15">ATCC30299</strain>
    </source>
</reference>
<feature type="compositionally biased region" description="Polar residues" evidence="12">
    <location>
        <begin position="348"/>
        <end position="361"/>
    </location>
</feature>
<protein>
    <recommendedName>
        <fullName evidence="1">non-specific serine/threonine protein kinase</fullName>
        <ecNumber evidence="1">2.7.11.1</ecNumber>
    </recommendedName>
</protein>
<feature type="signal peptide" evidence="13">
    <location>
        <begin position="1"/>
        <end position="16"/>
    </location>
</feature>
<evidence type="ECO:0000256" key="4">
    <source>
        <dbReference type="ARBA" id="ARBA00022741"/>
    </source>
</evidence>
<dbReference type="Proteomes" id="UP001162131">
    <property type="component" value="Unassembled WGS sequence"/>
</dbReference>
<sequence length="715" mass="81824">MLIFFLIILGCYSSQPKPEDRLLPLTSSNPIILKSPSKISSSDLATLSTGKISPLISYASNLIGPQQIHATDKGDLYLINSEGLYIKLPYSIEEAVNKSPFYLSEFPDTLIVGSKKLKLYQVVQKDEEYFIEELPALLYGTELDFNRALLGKFDYSLEAVNFLSGEIMWNLNFTQYSGLNVANDSLEIASSGLKEKENALSIIDQSYNHTIVHSDEEENSEENECLDYDYNSAGTCGTMIWDFIINYYWIAILVLSSMVIGIHVGRLQVEKIPCEKPRNTESTAPSESLNKDSNQLLDNFDATEHKIYPISKLDLSAISSAHEVSVFEESKNSQKSPEFSEHSVAVKENSQINNEASDFTKSSSESSHYKSFDDPKIPNKELRSFLDDGHYKRHYKYQRILGSGGFASVHLAEHNLDDQLYAIKIVKMQINPEENIKKHKLFSEVNAIKQLQSKYIVRYITCWAEKEPSYMEDIEESEVSSSYIQSATELSSLKSSNNLQSSKLASEGDKMIDLYLYIQMEYCDGMNLREWLDQPNHKIDRERNLQFFTQMLKGIKYIHEHAIIHRDLKPANIFINGKDNVKIGDLGLARVMVSSEYSYIEDYTEILKSALSMNIGTPLYLAPEQEFSTNYNHKVDIFSLGIILLELSHKFETYHERYRMLKDVRESHTFPTEFIKNYPIEHQIVMAMTEPDPKNRPEAIEILKGELIKNWEKSL</sequence>
<keyword evidence="6 11" id="KW-0067">ATP-binding</keyword>
<comment type="similarity">
    <text evidence="8">Belongs to the protein kinase superfamily. Ser/Thr protein kinase family. GCN2 subfamily.</text>
</comment>